<dbReference type="GO" id="GO:0005886">
    <property type="term" value="C:plasma membrane"/>
    <property type="evidence" value="ECO:0007669"/>
    <property type="project" value="TreeGrafter"/>
</dbReference>
<dbReference type="AlphaFoldDB" id="A0A941DQ70"/>
<feature type="transmembrane region" description="Helical" evidence="1">
    <location>
        <begin position="72"/>
        <end position="90"/>
    </location>
</feature>
<evidence type="ECO:0000313" key="2">
    <source>
        <dbReference type="EMBL" id="MBR7784154.1"/>
    </source>
</evidence>
<keyword evidence="1" id="KW-1133">Transmembrane helix</keyword>
<dbReference type="Proteomes" id="UP000680067">
    <property type="component" value="Unassembled WGS sequence"/>
</dbReference>
<comment type="caution">
    <text evidence="2">The sequence shown here is derived from an EMBL/GenBank/DDBJ whole genome shotgun (WGS) entry which is preliminary data.</text>
</comment>
<dbReference type="PIRSF" id="PIRSF005610">
    <property type="entry name" value="SirB"/>
    <property type="match status" value="1"/>
</dbReference>
<gene>
    <name evidence="2" type="ORF">KDM89_18560</name>
</gene>
<feature type="transmembrane region" description="Helical" evidence="1">
    <location>
        <begin position="97"/>
        <end position="119"/>
    </location>
</feature>
<accession>A0A941DQ70</accession>
<dbReference type="EMBL" id="JAGSPN010000019">
    <property type="protein sequence ID" value="MBR7784154.1"/>
    <property type="molecule type" value="Genomic_DNA"/>
</dbReference>
<keyword evidence="1" id="KW-0812">Transmembrane</keyword>
<dbReference type="PANTHER" id="PTHR39594:SF1">
    <property type="entry name" value="PROTEIN YCHQ"/>
    <property type="match status" value="1"/>
</dbReference>
<dbReference type="PANTHER" id="PTHR39594">
    <property type="entry name" value="PROTEIN YCHQ"/>
    <property type="match status" value="1"/>
</dbReference>
<keyword evidence="3" id="KW-1185">Reference proteome</keyword>
<protein>
    <submittedName>
        <fullName evidence="2">SirB2 family protein</fullName>
    </submittedName>
</protein>
<organism evidence="2 3">
    <name type="scientific">Undibacterium luofuense</name>
    <dbReference type="NCBI Taxonomy" id="2828733"/>
    <lineage>
        <taxon>Bacteria</taxon>
        <taxon>Pseudomonadati</taxon>
        <taxon>Pseudomonadota</taxon>
        <taxon>Betaproteobacteria</taxon>
        <taxon>Burkholderiales</taxon>
        <taxon>Oxalobacteraceae</taxon>
        <taxon>Undibacterium</taxon>
    </lineage>
</organism>
<evidence type="ECO:0000313" key="3">
    <source>
        <dbReference type="Proteomes" id="UP000680067"/>
    </source>
</evidence>
<dbReference type="InterPro" id="IPR007360">
    <property type="entry name" value="SirB"/>
</dbReference>
<feature type="transmembrane region" description="Helical" evidence="1">
    <location>
        <begin position="39"/>
        <end position="60"/>
    </location>
</feature>
<evidence type="ECO:0000256" key="1">
    <source>
        <dbReference type="SAM" id="Phobius"/>
    </source>
</evidence>
<feature type="transmembrane region" description="Helical" evidence="1">
    <location>
        <begin position="6"/>
        <end position="27"/>
    </location>
</feature>
<name>A0A941DQ70_9BURK</name>
<dbReference type="RefSeq" id="WP_212689419.1">
    <property type="nucleotide sequence ID" value="NZ_JAGSPN010000019.1"/>
</dbReference>
<proteinExistence type="predicted"/>
<keyword evidence="1" id="KW-0472">Membrane</keyword>
<dbReference type="Pfam" id="PF04247">
    <property type="entry name" value="SirB"/>
    <property type="match status" value="1"/>
</dbReference>
<reference evidence="2" key="1">
    <citation type="submission" date="2021-04" db="EMBL/GenBank/DDBJ databases">
        <title>novel species isolated from subtropical streams in China.</title>
        <authorList>
            <person name="Lu H."/>
        </authorList>
    </citation>
    <scope>NUCLEOTIDE SEQUENCE</scope>
    <source>
        <strain evidence="2">LFS511W</strain>
    </source>
</reference>
<sequence>MSYLAVKHLHMACAVLTGLLFFLRLWWRWTQPARLNRGWVRVLPHLIDTVLLGSAITLAYLSGLYPLQQHWLTAKVLALLIYIVAGAMALRRAKTVAGRLLASVTAIVCYLYILAAAHFHSAMPWLFLH</sequence>